<keyword evidence="14" id="KW-1185">Reference proteome</keyword>
<evidence type="ECO:0000256" key="2">
    <source>
        <dbReference type="ARBA" id="ARBA00006024"/>
    </source>
</evidence>
<organism evidence="13 14">
    <name type="scientific">Streptococcus ovuberis</name>
    <dbReference type="NCBI Taxonomy" id="1936207"/>
    <lineage>
        <taxon>Bacteria</taxon>
        <taxon>Bacillati</taxon>
        <taxon>Bacillota</taxon>
        <taxon>Bacilli</taxon>
        <taxon>Lactobacillales</taxon>
        <taxon>Streptococcaceae</taxon>
        <taxon>Streptococcus</taxon>
    </lineage>
</organism>
<dbReference type="Gene3D" id="2.70.150.10">
    <property type="entry name" value="Calcium-transporting ATPase, cytoplasmic transduction domain A"/>
    <property type="match status" value="1"/>
</dbReference>
<dbReference type="InterPro" id="IPR008250">
    <property type="entry name" value="ATPase_P-typ_transduc_dom_A_sf"/>
</dbReference>
<dbReference type="PROSITE" id="PS00154">
    <property type="entry name" value="ATPASE_E1_E2"/>
    <property type="match status" value="1"/>
</dbReference>
<dbReference type="InterPro" id="IPR018303">
    <property type="entry name" value="ATPase_P-typ_P_site"/>
</dbReference>
<dbReference type="GO" id="GO:0019829">
    <property type="term" value="F:ATPase-coupled monoatomic cation transmembrane transporter activity"/>
    <property type="evidence" value="ECO:0007669"/>
    <property type="project" value="InterPro"/>
</dbReference>
<feature type="transmembrane region" description="Helical" evidence="11">
    <location>
        <begin position="33"/>
        <end position="52"/>
    </location>
</feature>
<dbReference type="RefSeq" id="WP_168549636.1">
    <property type="nucleotide sequence ID" value="NZ_JAAXPR010000017.1"/>
</dbReference>
<dbReference type="GO" id="GO:0005524">
    <property type="term" value="F:ATP binding"/>
    <property type="evidence" value="ECO:0007669"/>
    <property type="project" value="UniProtKB-UniRule"/>
</dbReference>
<evidence type="ECO:0000256" key="8">
    <source>
        <dbReference type="ARBA" id="ARBA00022967"/>
    </source>
</evidence>
<dbReference type="PRINTS" id="PR00120">
    <property type="entry name" value="HATPASE"/>
</dbReference>
<protein>
    <submittedName>
        <fullName evidence="13">Heavy metal translocating P-type ATPase</fullName>
    </submittedName>
</protein>
<dbReference type="Pfam" id="PF00122">
    <property type="entry name" value="E1-E2_ATPase"/>
    <property type="match status" value="1"/>
</dbReference>
<dbReference type="InterPro" id="IPR023214">
    <property type="entry name" value="HAD_sf"/>
</dbReference>
<keyword evidence="10 11" id="KW-0472">Membrane</keyword>
<dbReference type="InterPro" id="IPR023299">
    <property type="entry name" value="ATPase_P-typ_cyto_dom_N"/>
</dbReference>
<evidence type="ECO:0000259" key="12">
    <source>
        <dbReference type="Pfam" id="PF00122"/>
    </source>
</evidence>
<dbReference type="PROSITE" id="PS01229">
    <property type="entry name" value="COF_2"/>
    <property type="match status" value="1"/>
</dbReference>
<dbReference type="GO" id="GO:0046872">
    <property type="term" value="F:metal ion binding"/>
    <property type="evidence" value="ECO:0007669"/>
    <property type="project" value="UniProtKB-KW"/>
</dbReference>
<dbReference type="NCBIfam" id="TIGR01494">
    <property type="entry name" value="ATPase_P-type"/>
    <property type="match status" value="1"/>
</dbReference>
<dbReference type="SUPFAM" id="SSF81653">
    <property type="entry name" value="Calcium ATPase, transduction domain A"/>
    <property type="match status" value="1"/>
</dbReference>
<feature type="domain" description="P-type ATPase A" evidence="12">
    <location>
        <begin position="117"/>
        <end position="217"/>
    </location>
</feature>
<dbReference type="Pfam" id="PF00702">
    <property type="entry name" value="Hydrolase"/>
    <property type="match status" value="1"/>
</dbReference>
<feature type="transmembrane region" description="Helical" evidence="11">
    <location>
        <begin position="12"/>
        <end position="27"/>
    </location>
</feature>
<comment type="caution">
    <text evidence="13">The sequence shown here is derived from an EMBL/GenBank/DDBJ whole genome shotgun (WGS) entry which is preliminary data.</text>
</comment>
<dbReference type="InterPro" id="IPR051949">
    <property type="entry name" value="Cation_Transport_ATPase"/>
</dbReference>
<name>A0A7X6MYQ2_9STRE</name>
<keyword evidence="4 11" id="KW-0479">Metal-binding</keyword>
<dbReference type="InterPro" id="IPR059000">
    <property type="entry name" value="ATPase_P-type_domA"/>
</dbReference>
<dbReference type="PANTHER" id="PTHR43079">
    <property type="entry name" value="PROBABLE CADMIUM/ZINC-TRANSPORTING ATPASE HMA1"/>
    <property type="match status" value="1"/>
</dbReference>
<evidence type="ECO:0000256" key="9">
    <source>
        <dbReference type="ARBA" id="ARBA00022989"/>
    </source>
</evidence>
<dbReference type="Proteomes" id="UP000522720">
    <property type="component" value="Unassembled WGS sequence"/>
</dbReference>
<accession>A0A7X6MYQ2</accession>
<evidence type="ECO:0000256" key="5">
    <source>
        <dbReference type="ARBA" id="ARBA00022741"/>
    </source>
</evidence>
<dbReference type="PANTHER" id="PTHR43079:SF1">
    <property type="entry name" value="CADMIUM_ZINC-TRANSPORTING ATPASE HMA1, CHLOROPLASTIC-RELATED"/>
    <property type="match status" value="1"/>
</dbReference>
<evidence type="ECO:0000256" key="4">
    <source>
        <dbReference type="ARBA" id="ARBA00022723"/>
    </source>
</evidence>
<gene>
    <name evidence="13" type="ORF">HF992_08635</name>
</gene>
<reference evidence="13 14" key="1">
    <citation type="submission" date="2020-04" db="EMBL/GenBank/DDBJ databases">
        <title>MicrobeNet Type strains.</title>
        <authorList>
            <person name="Nicholson A.C."/>
        </authorList>
    </citation>
    <scope>NUCLEOTIDE SEQUENCE [LARGE SCALE GENOMIC DNA]</scope>
    <source>
        <strain evidence="13 14">CCUG 69612</strain>
    </source>
</reference>
<feature type="transmembrane region" description="Helical" evidence="11">
    <location>
        <begin position="64"/>
        <end position="93"/>
    </location>
</feature>
<feature type="transmembrane region" description="Helical" evidence="11">
    <location>
        <begin position="562"/>
        <end position="581"/>
    </location>
</feature>
<sequence>MQHYFKKNRQAQFLMLGTLFLIVGLVVQKMAEAVALIFLCLSLFFLSYFATLKACQLTLSEKKLNVDLLMILSALGAVVIGEMVEAALLLLIFSSAEVLENYVTAKSTDNLTQLLTLVPITAKRFREDGQLEEVPTSQIAIGERILVAKGEQFSLDGRCLQETSVSETALTGEAIPVDKAVGDEVFAGTINLGHPVQIQVTKTSDQTVFSKIIQLVEEAKDQPSSLETGVERFEIYFVPAVLLSVPLFIAGLIGIQGLALQEAFYRGMILLTVASPCALVASVTPASLSAISHAARLGVLVKGGRVMSLLADLEVIFTDKTGTLTQGHFEVIDYQIPSDVLPLVWGMASQSQHPISQAIAKQLDQDGVFLSSPLKGVEELAGQGLRYNNLSLVKASLLEDLADPKQYLKKAAEKTTSVFLANQHQVLGYFSLADQLRPEAISAVRGFQQEGIELQMLTGDQDKVAATVAKDLGIKHYRSNCLPQDKVTQVRNASQTQVVAMIGDGINDAPALAHATIGVAMGSGAPVAMETADMVMVKNHLGKLLEVYRISRRLQQIITQNIIFAVGVMVVLVSLNLMGLLDLTQGVLFHECSTILVVLNGLRLLAHPSGQTVEILVK</sequence>
<evidence type="ECO:0000256" key="11">
    <source>
        <dbReference type="RuleBase" id="RU362081"/>
    </source>
</evidence>
<keyword evidence="3 11" id="KW-0812">Transmembrane</keyword>
<dbReference type="EMBL" id="JAAXPR010000017">
    <property type="protein sequence ID" value="NKZ20892.1"/>
    <property type="molecule type" value="Genomic_DNA"/>
</dbReference>
<dbReference type="InterPro" id="IPR023298">
    <property type="entry name" value="ATPase_P-typ_TM_dom_sf"/>
</dbReference>
<keyword evidence="11" id="KW-1003">Cell membrane</keyword>
<dbReference type="InterPro" id="IPR027256">
    <property type="entry name" value="P-typ_ATPase_IB"/>
</dbReference>
<keyword evidence="8" id="KW-1278">Translocase</keyword>
<dbReference type="AlphaFoldDB" id="A0A7X6MYQ2"/>
<comment type="similarity">
    <text evidence="2 11">Belongs to the cation transport ATPase (P-type) (TC 3.A.3) family. Type IB subfamily.</text>
</comment>
<keyword evidence="5 11" id="KW-0547">Nucleotide-binding</keyword>
<evidence type="ECO:0000256" key="10">
    <source>
        <dbReference type="ARBA" id="ARBA00023136"/>
    </source>
</evidence>
<dbReference type="SUPFAM" id="SSF56784">
    <property type="entry name" value="HAD-like"/>
    <property type="match status" value="1"/>
</dbReference>
<evidence type="ECO:0000313" key="14">
    <source>
        <dbReference type="Proteomes" id="UP000522720"/>
    </source>
</evidence>
<proteinExistence type="inferred from homology"/>
<evidence type="ECO:0000313" key="13">
    <source>
        <dbReference type="EMBL" id="NKZ20892.1"/>
    </source>
</evidence>
<evidence type="ECO:0000256" key="7">
    <source>
        <dbReference type="ARBA" id="ARBA00022842"/>
    </source>
</evidence>
<dbReference type="InterPro" id="IPR001757">
    <property type="entry name" value="P_typ_ATPase"/>
</dbReference>
<dbReference type="InterPro" id="IPR036412">
    <property type="entry name" value="HAD-like_sf"/>
</dbReference>
<dbReference type="NCBIfam" id="TIGR01525">
    <property type="entry name" value="ATPase-IB_hvy"/>
    <property type="match status" value="1"/>
</dbReference>
<keyword evidence="6 11" id="KW-0067">ATP-binding</keyword>
<dbReference type="Gene3D" id="3.40.50.1000">
    <property type="entry name" value="HAD superfamily/HAD-like"/>
    <property type="match status" value="1"/>
</dbReference>
<comment type="subcellular location">
    <subcellularLocation>
        <location evidence="11">Cell membrane</location>
    </subcellularLocation>
    <subcellularLocation>
        <location evidence="1">Membrane</location>
        <topology evidence="1">Multi-pass membrane protein</topology>
    </subcellularLocation>
</comment>
<dbReference type="SUPFAM" id="SSF81665">
    <property type="entry name" value="Calcium ATPase, transmembrane domain M"/>
    <property type="match status" value="1"/>
</dbReference>
<dbReference type="GO" id="GO:0016887">
    <property type="term" value="F:ATP hydrolysis activity"/>
    <property type="evidence" value="ECO:0007669"/>
    <property type="project" value="InterPro"/>
</dbReference>
<keyword evidence="7" id="KW-0460">Magnesium</keyword>
<feature type="transmembrane region" description="Helical" evidence="11">
    <location>
        <begin position="235"/>
        <end position="260"/>
    </location>
</feature>
<dbReference type="Gene3D" id="3.40.1110.10">
    <property type="entry name" value="Calcium-transporting ATPase, cytoplasmic domain N"/>
    <property type="match status" value="1"/>
</dbReference>
<dbReference type="PRINTS" id="PR00119">
    <property type="entry name" value="CATATPASE"/>
</dbReference>
<keyword evidence="9 11" id="KW-1133">Transmembrane helix</keyword>
<evidence type="ECO:0000256" key="3">
    <source>
        <dbReference type="ARBA" id="ARBA00022692"/>
    </source>
</evidence>
<evidence type="ECO:0000256" key="6">
    <source>
        <dbReference type="ARBA" id="ARBA00022840"/>
    </source>
</evidence>
<dbReference type="GO" id="GO:0005886">
    <property type="term" value="C:plasma membrane"/>
    <property type="evidence" value="ECO:0007669"/>
    <property type="project" value="UniProtKB-SubCell"/>
</dbReference>
<evidence type="ECO:0000256" key="1">
    <source>
        <dbReference type="ARBA" id="ARBA00004141"/>
    </source>
</evidence>